<evidence type="ECO:0000259" key="19">
    <source>
        <dbReference type="PROSITE" id="PS50109"/>
    </source>
</evidence>
<evidence type="ECO:0000313" key="20">
    <source>
        <dbReference type="EMBL" id="TMQ61192.1"/>
    </source>
</evidence>
<dbReference type="GO" id="GO:0005737">
    <property type="term" value="C:cytoplasm"/>
    <property type="evidence" value="ECO:0007669"/>
    <property type="project" value="UniProtKB-SubCell"/>
</dbReference>
<keyword evidence="12" id="KW-0418">Kinase</keyword>
<dbReference type="GO" id="GO:0051539">
    <property type="term" value="F:4 iron, 4 sulfur cluster binding"/>
    <property type="evidence" value="ECO:0007669"/>
    <property type="project" value="UniProtKB-KW"/>
</dbReference>
<dbReference type="PROSITE" id="PS50109">
    <property type="entry name" value="HIS_KIN"/>
    <property type="match status" value="1"/>
</dbReference>
<evidence type="ECO:0000313" key="21">
    <source>
        <dbReference type="Proteomes" id="UP000320913"/>
    </source>
</evidence>
<feature type="domain" description="Histidine kinase" evidence="19">
    <location>
        <begin position="115"/>
        <end position="310"/>
    </location>
</feature>
<dbReference type="InterPro" id="IPR003594">
    <property type="entry name" value="HATPase_dom"/>
</dbReference>
<sequence>MTEKTSDPIDVRCVRLLREHVAGGTERSRHAAYELGREALEAGLGVLDVATTLVRSTKDLLLDAEDRADRTRIVAALGAVSLEVLSPFEMAHRGAREANAAVRRSAEAREQEMKRIAHAIHDEAGHLLVWVHWAVDDALRTAPAEEREKLRVVNERLAAVEERLRQISYELRPTILDDLGLEPALRFLADGVSRRAGMPVTVEGMTGSRLPARVETVIYRAAQEAVNNAVRHAHAKSVVIRLRRSRGAVQCSIRDDGVGFREKPRRHGAATSGLGLIGIRERVAHVGGAVEIRSASRRGTEVLVQIPLGVSHRASNPARG</sequence>
<organism evidence="20 21">
    <name type="scientific">Eiseniibacteriota bacterium</name>
    <dbReference type="NCBI Taxonomy" id="2212470"/>
    <lineage>
        <taxon>Bacteria</taxon>
        <taxon>Candidatus Eiseniibacteriota</taxon>
    </lineage>
</organism>
<dbReference type="InterPro" id="IPR036890">
    <property type="entry name" value="HATPase_C_sf"/>
</dbReference>
<evidence type="ECO:0000256" key="15">
    <source>
        <dbReference type="ARBA" id="ARBA00023012"/>
    </source>
</evidence>
<evidence type="ECO:0000256" key="13">
    <source>
        <dbReference type="ARBA" id="ARBA00022840"/>
    </source>
</evidence>
<dbReference type="Gene3D" id="3.30.565.10">
    <property type="entry name" value="Histidine kinase-like ATPase, C-terminal domain"/>
    <property type="match status" value="1"/>
</dbReference>
<evidence type="ECO:0000256" key="5">
    <source>
        <dbReference type="ARBA" id="ARBA00017322"/>
    </source>
</evidence>
<protein>
    <recommendedName>
        <fullName evidence="5">Oxygen sensor histidine kinase NreB</fullName>
        <ecNumber evidence="4">2.7.13.3</ecNumber>
    </recommendedName>
    <alternativeName>
        <fullName evidence="18">Nitrogen regulation protein B</fullName>
    </alternativeName>
</protein>
<dbReference type="PRINTS" id="PR00344">
    <property type="entry name" value="BCTRLSENSOR"/>
</dbReference>
<evidence type="ECO:0000256" key="9">
    <source>
        <dbReference type="ARBA" id="ARBA00022679"/>
    </source>
</evidence>
<dbReference type="GO" id="GO:0000155">
    <property type="term" value="F:phosphorelay sensor kinase activity"/>
    <property type="evidence" value="ECO:0007669"/>
    <property type="project" value="InterPro"/>
</dbReference>
<evidence type="ECO:0000256" key="1">
    <source>
        <dbReference type="ARBA" id="ARBA00000085"/>
    </source>
</evidence>
<keyword evidence="6" id="KW-0004">4Fe-4S</keyword>
<dbReference type="GO" id="GO:0046872">
    <property type="term" value="F:metal ion binding"/>
    <property type="evidence" value="ECO:0007669"/>
    <property type="project" value="UniProtKB-KW"/>
</dbReference>
<evidence type="ECO:0000256" key="17">
    <source>
        <dbReference type="ARBA" id="ARBA00024827"/>
    </source>
</evidence>
<evidence type="ECO:0000256" key="10">
    <source>
        <dbReference type="ARBA" id="ARBA00022723"/>
    </source>
</evidence>
<keyword evidence="16" id="KW-0411">Iron-sulfur</keyword>
<dbReference type="EC" id="2.7.13.3" evidence="4"/>
<keyword evidence="9" id="KW-0808">Transferase</keyword>
<keyword evidence="15" id="KW-0902">Two-component regulatory system</keyword>
<dbReference type="SUPFAM" id="SSF55874">
    <property type="entry name" value="ATPase domain of HSP90 chaperone/DNA topoisomerase II/histidine kinase"/>
    <property type="match status" value="1"/>
</dbReference>
<evidence type="ECO:0000256" key="3">
    <source>
        <dbReference type="ARBA" id="ARBA00004496"/>
    </source>
</evidence>
<keyword evidence="10" id="KW-0479">Metal-binding</keyword>
<dbReference type="PANTHER" id="PTHR24421:SF10">
    <property type="entry name" value="NITRATE_NITRITE SENSOR PROTEIN NARQ"/>
    <property type="match status" value="1"/>
</dbReference>
<evidence type="ECO:0000256" key="16">
    <source>
        <dbReference type="ARBA" id="ARBA00023014"/>
    </source>
</evidence>
<name>A0A538TC17_UNCEI</name>
<gene>
    <name evidence="20" type="ORF">E6K75_01755</name>
</gene>
<dbReference type="GO" id="GO:0005524">
    <property type="term" value="F:ATP binding"/>
    <property type="evidence" value="ECO:0007669"/>
    <property type="project" value="UniProtKB-KW"/>
</dbReference>
<reference evidence="20 21" key="1">
    <citation type="journal article" date="2019" name="Nat. Microbiol.">
        <title>Mediterranean grassland soil C-N compound turnover is dependent on rainfall and depth, and is mediated by genomically divergent microorganisms.</title>
        <authorList>
            <person name="Diamond S."/>
            <person name="Andeer P.F."/>
            <person name="Li Z."/>
            <person name="Crits-Christoph A."/>
            <person name="Burstein D."/>
            <person name="Anantharaman K."/>
            <person name="Lane K.R."/>
            <person name="Thomas B.C."/>
            <person name="Pan C."/>
            <person name="Northen T.R."/>
            <person name="Banfield J.F."/>
        </authorList>
    </citation>
    <scope>NUCLEOTIDE SEQUENCE [LARGE SCALE GENOMIC DNA]</scope>
    <source>
        <strain evidence="20">WS_5</strain>
    </source>
</reference>
<evidence type="ECO:0000256" key="4">
    <source>
        <dbReference type="ARBA" id="ARBA00012438"/>
    </source>
</evidence>
<keyword evidence="11" id="KW-0547">Nucleotide-binding</keyword>
<comment type="cofactor">
    <cofactor evidence="2">
        <name>[4Fe-4S] cluster</name>
        <dbReference type="ChEBI" id="CHEBI:49883"/>
    </cofactor>
</comment>
<dbReference type="GO" id="GO:0046983">
    <property type="term" value="F:protein dimerization activity"/>
    <property type="evidence" value="ECO:0007669"/>
    <property type="project" value="InterPro"/>
</dbReference>
<evidence type="ECO:0000256" key="11">
    <source>
        <dbReference type="ARBA" id="ARBA00022741"/>
    </source>
</evidence>
<dbReference type="PANTHER" id="PTHR24421">
    <property type="entry name" value="NITRATE/NITRITE SENSOR PROTEIN NARX-RELATED"/>
    <property type="match status" value="1"/>
</dbReference>
<comment type="subcellular location">
    <subcellularLocation>
        <location evidence="3">Cytoplasm</location>
    </subcellularLocation>
</comment>
<dbReference type="AlphaFoldDB" id="A0A538TC17"/>
<accession>A0A538TC17</accession>
<dbReference type="Pfam" id="PF07730">
    <property type="entry name" value="HisKA_3"/>
    <property type="match status" value="1"/>
</dbReference>
<evidence type="ECO:0000256" key="14">
    <source>
        <dbReference type="ARBA" id="ARBA00023004"/>
    </source>
</evidence>
<dbReference type="GO" id="GO:0016020">
    <property type="term" value="C:membrane"/>
    <property type="evidence" value="ECO:0007669"/>
    <property type="project" value="InterPro"/>
</dbReference>
<comment type="function">
    <text evidence="17">Member of the two-component regulatory system NreB/NreC involved in the control of dissimilatory nitrate/nitrite reduction in response to oxygen. NreB functions as a direct oxygen sensor histidine kinase which is autophosphorylated, in the absence of oxygen, probably at the conserved histidine residue, and transfers its phosphate group probably to a conserved aspartate residue of NreC. NreB/NreC activates the expression of the nitrate (narGHJI) and nitrite (nir) reductase operons, as well as the putative nitrate transporter gene narT.</text>
</comment>
<keyword evidence="14" id="KW-0408">Iron</keyword>
<dbReference type="InterPro" id="IPR011712">
    <property type="entry name" value="Sig_transdc_His_kin_sub3_dim/P"/>
</dbReference>
<dbReference type="InterPro" id="IPR004358">
    <property type="entry name" value="Sig_transdc_His_kin-like_C"/>
</dbReference>
<keyword evidence="8" id="KW-0597">Phosphoprotein</keyword>
<evidence type="ECO:0000256" key="2">
    <source>
        <dbReference type="ARBA" id="ARBA00001966"/>
    </source>
</evidence>
<dbReference type="Pfam" id="PF02518">
    <property type="entry name" value="HATPase_c"/>
    <property type="match status" value="1"/>
</dbReference>
<dbReference type="SMART" id="SM00387">
    <property type="entry name" value="HATPase_c"/>
    <property type="match status" value="1"/>
</dbReference>
<evidence type="ECO:0000256" key="8">
    <source>
        <dbReference type="ARBA" id="ARBA00022553"/>
    </source>
</evidence>
<dbReference type="InterPro" id="IPR005467">
    <property type="entry name" value="His_kinase_dom"/>
</dbReference>
<evidence type="ECO:0000256" key="18">
    <source>
        <dbReference type="ARBA" id="ARBA00030800"/>
    </source>
</evidence>
<evidence type="ECO:0000256" key="7">
    <source>
        <dbReference type="ARBA" id="ARBA00022490"/>
    </source>
</evidence>
<evidence type="ECO:0000256" key="6">
    <source>
        <dbReference type="ARBA" id="ARBA00022485"/>
    </source>
</evidence>
<dbReference type="EMBL" id="VBOV01000040">
    <property type="protein sequence ID" value="TMQ61192.1"/>
    <property type="molecule type" value="Genomic_DNA"/>
</dbReference>
<proteinExistence type="predicted"/>
<evidence type="ECO:0000256" key="12">
    <source>
        <dbReference type="ARBA" id="ARBA00022777"/>
    </source>
</evidence>
<dbReference type="Proteomes" id="UP000320913">
    <property type="component" value="Unassembled WGS sequence"/>
</dbReference>
<dbReference type="CDD" id="cd16917">
    <property type="entry name" value="HATPase_UhpB-NarQ-NarX-like"/>
    <property type="match status" value="1"/>
</dbReference>
<keyword evidence="7" id="KW-0963">Cytoplasm</keyword>
<comment type="caution">
    <text evidence="20">The sequence shown here is derived from an EMBL/GenBank/DDBJ whole genome shotgun (WGS) entry which is preliminary data.</text>
</comment>
<dbReference type="InterPro" id="IPR050482">
    <property type="entry name" value="Sensor_HK_TwoCompSys"/>
</dbReference>
<keyword evidence="13" id="KW-0067">ATP-binding</keyword>
<comment type="catalytic activity">
    <reaction evidence="1">
        <text>ATP + protein L-histidine = ADP + protein N-phospho-L-histidine.</text>
        <dbReference type="EC" id="2.7.13.3"/>
    </reaction>
</comment>